<organism evidence="1 2">
    <name type="scientific">Algoriphagus iocasae</name>
    <dbReference type="NCBI Taxonomy" id="1836499"/>
    <lineage>
        <taxon>Bacteria</taxon>
        <taxon>Pseudomonadati</taxon>
        <taxon>Bacteroidota</taxon>
        <taxon>Cytophagia</taxon>
        <taxon>Cytophagales</taxon>
        <taxon>Cyclobacteriaceae</taxon>
        <taxon>Algoriphagus</taxon>
    </lineage>
</organism>
<dbReference type="EMBL" id="JACIJO010000003">
    <property type="protein sequence ID" value="MBB6327532.1"/>
    <property type="molecule type" value="Genomic_DNA"/>
</dbReference>
<dbReference type="AlphaFoldDB" id="A0A841MH41"/>
<keyword evidence="2" id="KW-1185">Reference proteome</keyword>
<sequence>MKSVKTIIRNSLLVGCIFLTASCFGKNTKSETILIGSTPGDDLIKTMLAIPNQTKVDFIRWNLILDNENVFTLDITYGESKPNTLDFISAEKQTFNGTYSIVNNREKNGFKEIYQLKSDGLPGIISMTQISENLFHILTPQNKLMNGNGGWSYSLNRKVAVDSGEILISSPIPDDKSLQQVFDGRTPCQEIAAGHPEMKVSITCFKLKWKLTLNRDSVTHLPTTCTIRTVVDNQPRDVSGTWAIIKGTATNPEAIIYKIHANDLAEPISLLLGDENVLFFLDQDNIPLIGNEDFSFTMNKRVQ</sequence>
<dbReference type="Proteomes" id="UP000588604">
    <property type="component" value="Unassembled WGS sequence"/>
</dbReference>
<proteinExistence type="predicted"/>
<accession>A0A841MH41</accession>
<protein>
    <submittedName>
        <fullName evidence="1">Uncharacterized protein</fullName>
    </submittedName>
</protein>
<evidence type="ECO:0000313" key="1">
    <source>
        <dbReference type="EMBL" id="MBB6327532.1"/>
    </source>
</evidence>
<name>A0A841MH41_9BACT</name>
<reference evidence="1 2" key="1">
    <citation type="submission" date="2020-08" db="EMBL/GenBank/DDBJ databases">
        <title>Genomic Encyclopedia of Type Strains, Phase IV (KMG-IV): sequencing the most valuable type-strain genomes for metagenomic binning, comparative biology and taxonomic classification.</title>
        <authorList>
            <person name="Goeker M."/>
        </authorList>
    </citation>
    <scope>NUCLEOTIDE SEQUENCE [LARGE SCALE GENOMIC DNA]</scope>
    <source>
        <strain evidence="1 2">DSM 102044</strain>
    </source>
</reference>
<comment type="caution">
    <text evidence="1">The sequence shown here is derived from an EMBL/GenBank/DDBJ whole genome shotgun (WGS) entry which is preliminary data.</text>
</comment>
<gene>
    <name evidence="1" type="ORF">FHS59_003175</name>
</gene>
<evidence type="ECO:0000313" key="2">
    <source>
        <dbReference type="Proteomes" id="UP000588604"/>
    </source>
</evidence>
<dbReference type="PROSITE" id="PS51257">
    <property type="entry name" value="PROKAR_LIPOPROTEIN"/>
    <property type="match status" value="1"/>
</dbReference>
<dbReference type="RefSeq" id="WP_184496354.1">
    <property type="nucleotide sequence ID" value="NZ_JACIJO010000003.1"/>
</dbReference>